<dbReference type="InterPro" id="IPR013655">
    <property type="entry name" value="PAS_fold_3"/>
</dbReference>
<dbReference type="Pfam" id="PF02518">
    <property type="entry name" value="HATPase_c"/>
    <property type="match status" value="1"/>
</dbReference>
<feature type="domain" description="PAC" evidence="18">
    <location>
        <begin position="826"/>
        <end position="878"/>
    </location>
</feature>
<keyword evidence="14" id="KW-1133">Transmembrane helix</keyword>
<dbReference type="OrthoDB" id="9762493at2"/>
<dbReference type="Gene3D" id="1.10.287.130">
    <property type="match status" value="1"/>
</dbReference>
<dbReference type="InterPro" id="IPR001789">
    <property type="entry name" value="Sig_transdc_resp-reg_receiver"/>
</dbReference>
<dbReference type="InterPro" id="IPR036890">
    <property type="entry name" value="HATPase_C_sf"/>
</dbReference>
<dbReference type="InterPro" id="IPR003661">
    <property type="entry name" value="HisK_dim/P_dom"/>
</dbReference>
<evidence type="ECO:0000256" key="7">
    <source>
        <dbReference type="ARBA" id="ARBA00022777"/>
    </source>
</evidence>
<dbReference type="Gene3D" id="3.30.450.40">
    <property type="match status" value="1"/>
</dbReference>
<keyword evidence="13" id="KW-0175">Coiled coil</keyword>
<organism evidence="19 20">
    <name type="scientific">Mucisphaera calidilacus</name>
    <dbReference type="NCBI Taxonomy" id="2527982"/>
    <lineage>
        <taxon>Bacteria</taxon>
        <taxon>Pseudomonadati</taxon>
        <taxon>Planctomycetota</taxon>
        <taxon>Phycisphaerae</taxon>
        <taxon>Phycisphaerales</taxon>
        <taxon>Phycisphaeraceae</taxon>
        <taxon>Mucisphaera</taxon>
    </lineage>
</organism>
<evidence type="ECO:0000256" key="11">
    <source>
        <dbReference type="ARBA" id="ARBA00023306"/>
    </source>
</evidence>
<dbReference type="InterPro" id="IPR013656">
    <property type="entry name" value="PAS_4"/>
</dbReference>
<dbReference type="Gene3D" id="3.40.50.2300">
    <property type="match status" value="1"/>
</dbReference>
<feature type="domain" description="PAC" evidence="18">
    <location>
        <begin position="950"/>
        <end position="1003"/>
    </location>
</feature>
<name>A0A518BV52_9BACT</name>
<evidence type="ECO:0000256" key="3">
    <source>
        <dbReference type="ARBA" id="ARBA00012438"/>
    </source>
</evidence>
<dbReference type="GO" id="GO:0005524">
    <property type="term" value="F:ATP binding"/>
    <property type="evidence" value="ECO:0007669"/>
    <property type="project" value="UniProtKB-KW"/>
</dbReference>
<feature type="domain" description="PAC" evidence="18">
    <location>
        <begin position="562"/>
        <end position="616"/>
    </location>
</feature>
<evidence type="ECO:0000313" key="19">
    <source>
        <dbReference type="EMBL" id="QDU70841.1"/>
    </source>
</evidence>
<dbReference type="NCBIfam" id="TIGR00229">
    <property type="entry name" value="sensory_box"/>
    <property type="match status" value="3"/>
</dbReference>
<evidence type="ECO:0000256" key="5">
    <source>
        <dbReference type="ARBA" id="ARBA00022679"/>
    </source>
</evidence>
<dbReference type="InterPro" id="IPR000014">
    <property type="entry name" value="PAS"/>
</dbReference>
<dbReference type="InterPro" id="IPR005467">
    <property type="entry name" value="His_kinase_dom"/>
</dbReference>
<evidence type="ECO:0000259" key="18">
    <source>
        <dbReference type="PROSITE" id="PS50113"/>
    </source>
</evidence>
<evidence type="ECO:0000256" key="6">
    <source>
        <dbReference type="ARBA" id="ARBA00022741"/>
    </source>
</evidence>
<keyword evidence="7 19" id="KW-0418">Kinase</keyword>
<evidence type="ECO:0000256" key="10">
    <source>
        <dbReference type="ARBA" id="ARBA00023136"/>
    </source>
</evidence>
<dbReference type="PROSITE" id="PS50109">
    <property type="entry name" value="HIS_KIN"/>
    <property type="match status" value="1"/>
</dbReference>
<feature type="transmembrane region" description="Helical" evidence="14">
    <location>
        <begin position="323"/>
        <end position="347"/>
    </location>
</feature>
<keyword evidence="20" id="KW-1185">Reference proteome</keyword>
<feature type="coiled-coil region" evidence="13">
    <location>
        <begin position="734"/>
        <end position="761"/>
    </location>
</feature>
<dbReference type="SMART" id="SM00091">
    <property type="entry name" value="PAS"/>
    <property type="match status" value="5"/>
</dbReference>
<dbReference type="Pfam" id="PF13426">
    <property type="entry name" value="PAS_9"/>
    <property type="match status" value="2"/>
</dbReference>
<feature type="domain" description="PAC" evidence="18">
    <location>
        <begin position="694"/>
        <end position="750"/>
    </location>
</feature>
<keyword evidence="6" id="KW-0547">Nucleotide-binding</keyword>
<protein>
    <recommendedName>
        <fullName evidence="3">histidine kinase</fullName>
        <ecNumber evidence="3">2.7.13.3</ecNumber>
    </recommendedName>
</protein>
<dbReference type="SUPFAM" id="SSF47384">
    <property type="entry name" value="Homodimeric domain of signal transducing histidine kinase"/>
    <property type="match status" value="1"/>
</dbReference>
<feature type="coiled-coil region" evidence="13">
    <location>
        <begin position="607"/>
        <end position="634"/>
    </location>
</feature>
<dbReference type="Pfam" id="PF08447">
    <property type="entry name" value="PAS_3"/>
    <property type="match status" value="2"/>
</dbReference>
<evidence type="ECO:0000313" key="20">
    <source>
        <dbReference type="Proteomes" id="UP000320386"/>
    </source>
</evidence>
<dbReference type="GO" id="GO:0016020">
    <property type="term" value="C:membrane"/>
    <property type="evidence" value="ECO:0007669"/>
    <property type="project" value="UniProtKB-SubCell"/>
</dbReference>
<comment type="catalytic activity">
    <reaction evidence="1">
        <text>ATP + protein L-histidine = ADP + protein N-phospho-L-histidine.</text>
        <dbReference type="EC" id="2.7.13.3"/>
    </reaction>
</comment>
<dbReference type="InterPro" id="IPR000700">
    <property type="entry name" value="PAS-assoc_C"/>
</dbReference>
<dbReference type="Pfam" id="PF00072">
    <property type="entry name" value="Response_reg"/>
    <property type="match status" value="1"/>
</dbReference>
<feature type="domain" description="PAS" evidence="17">
    <location>
        <begin position="362"/>
        <end position="433"/>
    </location>
</feature>
<reference evidence="19 20" key="1">
    <citation type="submission" date="2019-02" db="EMBL/GenBank/DDBJ databases">
        <title>Deep-cultivation of Planctomycetes and their phenomic and genomic characterization uncovers novel biology.</title>
        <authorList>
            <person name="Wiegand S."/>
            <person name="Jogler M."/>
            <person name="Boedeker C."/>
            <person name="Pinto D."/>
            <person name="Vollmers J."/>
            <person name="Rivas-Marin E."/>
            <person name="Kohn T."/>
            <person name="Peeters S.H."/>
            <person name="Heuer A."/>
            <person name="Rast P."/>
            <person name="Oberbeckmann S."/>
            <person name="Bunk B."/>
            <person name="Jeske O."/>
            <person name="Meyerdierks A."/>
            <person name="Storesund J.E."/>
            <person name="Kallscheuer N."/>
            <person name="Luecker S."/>
            <person name="Lage O.M."/>
            <person name="Pohl T."/>
            <person name="Merkel B.J."/>
            <person name="Hornburger P."/>
            <person name="Mueller R.-W."/>
            <person name="Bruemmer F."/>
            <person name="Labrenz M."/>
            <person name="Spormann A.M."/>
            <person name="Op den Camp H."/>
            <person name="Overmann J."/>
            <person name="Amann R."/>
            <person name="Jetten M.S.M."/>
            <person name="Mascher T."/>
            <person name="Medema M.H."/>
            <person name="Devos D.P."/>
            <person name="Kaster A.-K."/>
            <person name="Ovreas L."/>
            <person name="Rohde M."/>
            <person name="Galperin M.Y."/>
            <person name="Jogler C."/>
        </authorList>
    </citation>
    <scope>NUCLEOTIDE SEQUENCE [LARGE SCALE GENOMIC DNA]</scope>
    <source>
        <strain evidence="19 20">Pan265</strain>
    </source>
</reference>
<dbReference type="RefSeq" id="WP_145444982.1">
    <property type="nucleotide sequence ID" value="NZ_CP036280.1"/>
</dbReference>
<dbReference type="FunFam" id="1.10.287.130:FF:000038">
    <property type="entry name" value="Sensory transduction histidine kinase"/>
    <property type="match status" value="1"/>
</dbReference>
<dbReference type="FunFam" id="3.30.565.10:FF:000010">
    <property type="entry name" value="Sensor histidine kinase RcsC"/>
    <property type="match status" value="1"/>
</dbReference>
<comment type="subcellular location">
    <subcellularLocation>
        <location evidence="2">Membrane</location>
    </subcellularLocation>
</comment>
<dbReference type="KEGG" id="mcad:Pan265_06790"/>
<dbReference type="Pfam" id="PF00512">
    <property type="entry name" value="HisKA"/>
    <property type="match status" value="1"/>
</dbReference>
<evidence type="ECO:0000256" key="8">
    <source>
        <dbReference type="ARBA" id="ARBA00022840"/>
    </source>
</evidence>
<dbReference type="PANTHER" id="PTHR45339">
    <property type="entry name" value="HYBRID SIGNAL TRANSDUCTION HISTIDINE KINASE J"/>
    <property type="match status" value="1"/>
</dbReference>
<dbReference type="Pfam" id="PF08448">
    <property type="entry name" value="PAS_4"/>
    <property type="match status" value="1"/>
</dbReference>
<dbReference type="EMBL" id="CP036280">
    <property type="protein sequence ID" value="QDU70841.1"/>
    <property type="molecule type" value="Genomic_DNA"/>
</dbReference>
<keyword evidence="4 12" id="KW-0597">Phosphoprotein</keyword>
<dbReference type="PROSITE" id="PS50110">
    <property type="entry name" value="RESPONSE_REGULATORY"/>
    <property type="match status" value="1"/>
</dbReference>
<dbReference type="CDD" id="cd16922">
    <property type="entry name" value="HATPase_EvgS-ArcB-TorS-like"/>
    <property type="match status" value="1"/>
</dbReference>
<feature type="domain" description="PAS" evidence="17">
    <location>
        <begin position="624"/>
        <end position="677"/>
    </location>
</feature>
<dbReference type="EC" id="2.7.13.3" evidence="3"/>
<dbReference type="SUPFAM" id="SSF55874">
    <property type="entry name" value="ATPase domain of HSP90 chaperone/DNA topoisomerase II/histidine kinase"/>
    <property type="match status" value="1"/>
</dbReference>
<keyword evidence="8" id="KW-0067">ATP-binding</keyword>
<proteinExistence type="predicted"/>
<keyword evidence="11" id="KW-0131">Cell cycle</keyword>
<evidence type="ECO:0000256" key="13">
    <source>
        <dbReference type="SAM" id="Coils"/>
    </source>
</evidence>
<dbReference type="CDD" id="cd17546">
    <property type="entry name" value="REC_hyHK_CKI1_RcsC-like"/>
    <property type="match status" value="1"/>
</dbReference>
<dbReference type="SUPFAM" id="SSF55785">
    <property type="entry name" value="PYP-like sensor domain (PAS domain)"/>
    <property type="match status" value="5"/>
</dbReference>
<dbReference type="SMART" id="SM00387">
    <property type="entry name" value="HATPase_c"/>
    <property type="match status" value="1"/>
</dbReference>
<dbReference type="InterPro" id="IPR029016">
    <property type="entry name" value="GAF-like_dom_sf"/>
</dbReference>
<evidence type="ECO:0000259" key="15">
    <source>
        <dbReference type="PROSITE" id="PS50109"/>
    </source>
</evidence>
<accession>A0A518BV52</accession>
<evidence type="ECO:0000256" key="4">
    <source>
        <dbReference type="ARBA" id="ARBA00022553"/>
    </source>
</evidence>
<dbReference type="Proteomes" id="UP000320386">
    <property type="component" value="Chromosome"/>
</dbReference>
<dbReference type="CDD" id="cd00082">
    <property type="entry name" value="HisKA"/>
    <property type="match status" value="1"/>
</dbReference>
<dbReference type="GO" id="GO:0000155">
    <property type="term" value="F:phosphorelay sensor kinase activity"/>
    <property type="evidence" value="ECO:0007669"/>
    <property type="project" value="InterPro"/>
</dbReference>
<evidence type="ECO:0000256" key="1">
    <source>
        <dbReference type="ARBA" id="ARBA00000085"/>
    </source>
</evidence>
<dbReference type="SMART" id="SM00448">
    <property type="entry name" value="REC"/>
    <property type="match status" value="1"/>
</dbReference>
<evidence type="ECO:0000256" key="2">
    <source>
        <dbReference type="ARBA" id="ARBA00004370"/>
    </source>
</evidence>
<dbReference type="Gene3D" id="3.30.450.20">
    <property type="entry name" value="PAS domain"/>
    <property type="match status" value="5"/>
</dbReference>
<keyword evidence="10 14" id="KW-0472">Membrane</keyword>
<dbReference type="PANTHER" id="PTHR45339:SF1">
    <property type="entry name" value="HYBRID SIGNAL TRANSDUCTION HISTIDINE KINASE J"/>
    <property type="match status" value="1"/>
</dbReference>
<evidence type="ECO:0000259" key="17">
    <source>
        <dbReference type="PROSITE" id="PS50112"/>
    </source>
</evidence>
<dbReference type="SMART" id="SM00086">
    <property type="entry name" value="PAC"/>
    <property type="match status" value="5"/>
</dbReference>
<gene>
    <name evidence="19" type="primary">luxQ_2</name>
    <name evidence="19" type="ORF">Pan265_06790</name>
</gene>
<dbReference type="Gene3D" id="2.10.70.100">
    <property type="match status" value="1"/>
</dbReference>
<dbReference type="InterPro" id="IPR003594">
    <property type="entry name" value="HATPase_dom"/>
</dbReference>
<dbReference type="PROSITE" id="PS50113">
    <property type="entry name" value="PAC"/>
    <property type="match status" value="5"/>
</dbReference>
<evidence type="ECO:0000256" key="9">
    <source>
        <dbReference type="ARBA" id="ARBA00023012"/>
    </source>
</evidence>
<evidence type="ECO:0000256" key="12">
    <source>
        <dbReference type="PROSITE-ProRule" id="PRU00169"/>
    </source>
</evidence>
<dbReference type="InterPro" id="IPR001610">
    <property type="entry name" value="PAC"/>
</dbReference>
<feature type="domain" description="Histidine kinase" evidence="15">
    <location>
        <begin position="1178"/>
        <end position="1402"/>
    </location>
</feature>
<dbReference type="CDD" id="cd00130">
    <property type="entry name" value="PAS"/>
    <property type="match status" value="5"/>
</dbReference>
<feature type="modified residue" description="4-aspartylphosphate" evidence="12">
    <location>
        <position position="1495"/>
    </location>
</feature>
<feature type="domain" description="Response regulatory" evidence="16">
    <location>
        <begin position="1444"/>
        <end position="1560"/>
    </location>
</feature>
<dbReference type="InterPro" id="IPR011006">
    <property type="entry name" value="CheY-like_superfamily"/>
</dbReference>
<evidence type="ECO:0000256" key="14">
    <source>
        <dbReference type="SAM" id="Phobius"/>
    </source>
</evidence>
<feature type="domain" description="PAS" evidence="17">
    <location>
        <begin position="506"/>
        <end position="548"/>
    </location>
</feature>
<keyword evidence="5 19" id="KW-0808">Transferase</keyword>
<keyword evidence="14" id="KW-0812">Transmembrane</keyword>
<dbReference type="Gene3D" id="3.30.565.10">
    <property type="entry name" value="Histidine kinase-like ATPase, C-terminal domain"/>
    <property type="match status" value="1"/>
</dbReference>
<dbReference type="PROSITE" id="PS50112">
    <property type="entry name" value="PAS"/>
    <property type="match status" value="3"/>
</dbReference>
<feature type="transmembrane region" description="Helical" evidence="14">
    <location>
        <begin position="20"/>
        <end position="39"/>
    </location>
</feature>
<keyword evidence="9" id="KW-0902">Two-component regulatory system</keyword>
<dbReference type="InterPro" id="IPR035965">
    <property type="entry name" value="PAS-like_dom_sf"/>
</dbReference>
<sequence length="1569" mass="174021">MDPWHDDIAGKATGRRGRAMQMVSIGAIVLGVVLMVLAARQWRSEPTVYERSQAAAEILWEQGGGLIADVRRAIVPAIARAQIMRRSEPLAEAVASGDTRAIRDLCNTIMRHSTEIDSVAVLDPAGAMLAINSVHPDGTEIDEHRLDIIRRDDFALHPDMPHAHDVPPEHGALEFHTDCNVVRALYAGERLSISYSVPLHDDDGRHIATISTHMRARRVTDLLKRRIIAGGSGSIHLVTDRGEIFHEQVAASDTHSSLSREVIETAIWDMSEQNKDRALFNEGDQSFALVRLADLETADNHGIQAMVRVPNAWLMHESRQDHLLGLTSLLIEGLMLCTLGVIAVSYLRNAERGRRLEQLTRDYGRIAEVARRTHNGVVTLDDQGRIVWCNEGFARITKHQLADVQGRVFADLLCGPQTDPELAERMRKSLTRGESFEGDLRCNDADGQEIWLDIDVQPRGDRSGSPGGSMIVFSDITPLMQSRREALEAYNEIDSLRGALDQHSIISVTDAEGRITDVNSGFCRISGYKREELIGKNHRIINSGTHPKVFWEEMWKCVSSGQPWRRIVCNRRKDGSLYWVDSTVIPCTSADGTINKYVSIRFDITAQKKAEQVAEQVNAEIDAQRRELQTIIDSIPALIFYKDNQNRILHANQMVADSLGMRIEDVAGKRTEALYPSKDAAAYYRDDLEVLASRSPKLGIIERHEQKEGERRHIRTDKIPLRGPSGKLDRILVVATDITEIQQANEKLDRLARRLAVATEGAGVGIWDLNLANNELIWDRTMFRIYGVDEQEGPLDLESWKRRLLAEDLDDAVAKFEAAIRGDGQFETVFRIRTGEGEVRYVQASATVIRDEAGQPEHVIGVNWDVSRQYEAEYRLEQAMSASDIITYDWMMQNESASFISDNYYTLLGYEPGAFAITFEAWASRCHPDDRERVIREVRDYLADARGRSCTIECRLMTRSGESVWMRTVGEVIEWDEAGNPSRMVGVQMDIDAPKRVDLALRSAVEMNVTESEHETLTELCRSVANVFDVAFVGVAKQISIEGIDHARLVGGWSQDGEVKPFTYALDGTPCDLVYREAFCMHESEVTELYPRDRILIDMGAESYAGLRIHDSHGRPVGLMMLIDDKPLKNRPDLRATLQLFGARAAAEIERFGIEESLRAAKEAAESASIAKSEFLANMSHEIRTPMTAILGYADLLGTDEQYTHDPEHAADAVRTIQSNARHLLAIINDILDMSKIEAGKMTVETIGVSPAAIAEEVASLIGARARGKGLDMRVQYDTPIPRTIRTDPTRLRQILLNLVGNAVKFTEVGSVTIRLSHEPGSDTIGFRVVDTGIGMSPEQCAVVAKFEAFNQADGSMTRKFGGTGLGLRISSSLTQILGGGLSVESERDVGSAFTVTIRTGDLSGVPLIEPEQITEAMVKASPDTPPGEARAASTGDSLLDGRRILLAEDGPDNQRLISFHLKKAGAQVAVADNGKIACEKILDERGGFDLIIMDMQMPELDGYGATRKLRQEGCTLPIIALTAHAMDGDRQRCLDAGCDDYLTKPIDKTQLIETCDAWIRNPGRRAAA</sequence>
<dbReference type="SUPFAM" id="SSF55781">
    <property type="entry name" value="GAF domain-like"/>
    <property type="match status" value="1"/>
</dbReference>
<dbReference type="InterPro" id="IPR036097">
    <property type="entry name" value="HisK_dim/P_sf"/>
</dbReference>
<feature type="domain" description="PAC" evidence="18">
    <location>
        <begin position="436"/>
        <end position="488"/>
    </location>
</feature>
<dbReference type="SMART" id="SM00388">
    <property type="entry name" value="HisKA"/>
    <property type="match status" value="1"/>
</dbReference>
<dbReference type="InterPro" id="IPR004358">
    <property type="entry name" value="Sig_transdc_His_kin-like_C"/>
</dbReference>
<dbReference type="SUPFAM" id="SSF52172">
    <property type="entry name" value="CheY-like"/>
    <property type="match status" value="1"/>
</dbReference>
<evidence type="ECO:0000259" key="16">
    <source>
        <dbReference type="PROSITE" id="PS50110"/>
    </source>
</evidence>
<dbReference type="PRINTS" id="PR00344">
    <property type="entry name" value="BCTRLSENSOR"/>
</dbReference>